<dbReference type="EMBL" id="VOSK01000046">
    <property type="protein sequence ID" value="MPR26318.1"/>
    <property type="molecule type" value="Genomic_DNA"/>
</dbReference>
<protein>
    <submittedName>
        <fullName evidence="2">GYD domain-containing protein</fullName>
    </submittedName>
</protein>
<name>A0A5N7MHM5_9HYPH</name>
<sequence length="119" mass="12774">MPTYISYGRYSRDAMRGMLAHPEDRTGPVSRLFESCGGRLINYFLTPGCEFDWVVLAEAPNEESMITVVLTVTGTGGVANIRTARALTGPEAMQMLQKSSEAARSFKSAGHAASPGQTA</sequence>
<comment type="caution">
    <text evidence="2">The sequence shown here is derived from an EMBL/GenBank/DDBJ whole genome shotgun (WGS) entry which is preliminary data.</text>
</comment>
<feature type="region of interest" description="Disordered" evidence="1">
    <location>
        <begin position="98"/>
        <end position="119"/>
    </location>
</feature>
<dbReference type="Proteomes" id="UP000403266">
    <property type="component" value="Unassembled WGS sequence"/>
</dbReference>
<keyword evidence="3" id="KW-1185">Reference proteome</keyword>
<dbReference type="Pfam" id="PF08734">
    <property type="entry name" value="GYD"/>
    <property type="match status" value="1"/>
</dbReference>
<dbReference type="RefSeq" id="WP_152712495.1">
    <property type="nucleotide sequence ID" value="NZ_VOSJ01000043.1"/>
</dbReference>
<evidence type="ECO:0000313" key="3">
    <source>
        <dbReference type="Proteomes" id="UP000403266"/>
    </source>
</evidence>
<dbReference type="InterPro" id="IPR014845">
    <property type="entry name" value="GYD/TTHA1554"/>
</dbReference>
<organism evidence="2 3">
    <name type="scientific">Microvirga tunisiensis</name>
    <dbReference type="NCBI Taxonomy" id="2108360"/>
    <lineage>
        <taxon>Bacteria</taxon>
        <taxon>Pseudomonadati</taxon>
        <taxon>Pseudomonadota</taxon>
        <taxon>Alphaproteobacteria</taxon>
        <taxon>Hyphomicrobiales</taxon>
        <taxon>Methylobacteriaceae</taxon>
        <taxon>Microvirga</taxon>
    </lineage>
</organism>
<proteinExistence type="predicted"/>
<dbReference type="AlphaFoldDB" id="A0A5N7MHM5"/>
<gene>
    <name evidence="2" type="ORF">FS320_14045</name>
</gene>
<dbReference type="OrthoDB" id="165683at2"/>
<reference evidence="2 3" key="1">
    <citation type="journal article" date="2019" name="Syst. Appl. Microbiol.">
        <title>Microvirga tunisiensis sp. nov., a root nodule symbiotic bacterium isolated from Lupinus micranthus and L. luteus grown in Northern Tunisia.</title>
        <authorList>
            <person name="Msaddak A."/>
            <person name="Rejili M."/>
            <person name="Duran D."/>
            <person name="Mars M."/>
            <person name="Palacios J.M."/>
            <person name="Ruiz-Argueso T."/>
            <person name="Rey L."/>
            <person name="Imperial J."/>
        </authorList>
    </citation>
    <scope>NUCLEOTIDE SEQUENCE [LARGE SCALE GENOMIC DNA]</scope>
    <source>
        <strain evidence="2 3">Lmie10</strain>
    </source>
</reference>
<accession>A0A5N7MHM5</accession>
<evidence type="ECO:0000313" key="2">
    <source>
        <dbReference type="EMBL" id="MPR26318.1"/>
    </source>
</evidence>
<evidence type="ECO:0000256" key="1">
    <source>
        <dbReference type="SAM" id="MobiDB-lite"/>
    </source>
</evidence>